<sequence length="224" mass="25114">MSTQDINMNDAGSSMLMPTLRNADAIAASRAHYQLQLQRQAAATTSARMIDSRLAVHSPTLRLSVPTEASYGAYTAPTLARPPENPVRHGDAYDNFTEGRSRRYLSSSAYAFADAFFGGRSSRRSRPRHNNLRLRRGHAYINMGDRQLIEARQARALAGLSTMEMDEEITYRATRDRDDWGELGRCVYETEWGEAPRCFCERDGCDGRFLIHDNLGLVRTCGAT</sequence>
<name>A0A9P4H5H7_9PLEO</name>
<reference evidence="1" key="1">
    <citation type="journal article" date="2020" name="Stud. Mycol.">
        <title>101 Dothideomycetes genomes: a test case for predicting lifestyles and emergence of pathogens.</title>
        <authorList>
            <person name="Haridas S."/>
            <person name="Albert R."/>
            <person name="Binder M."/>
            <person name="Bloem J."/>
            <person name="Labutti K."/>
            <person name="Salamov A."/>
            <person name="Andreopoulos B."/>
            <person name="Baker S."/>
            <person name="Barry K."/>
            <person name="Bills G."/>
            <person name="Bluhm B."/>
            <person name="Cannon C."/>
            <person name="Castanera R."/>
            <person name="Culley D."/>
            <person name="Daum C."/>
            <person name="Ezra D."/>
            <person name="Gonzalez J."/>
            <person name="Henrissat B."/>
            <person name="Kuo A."/>
            <person name="Liang C."/>
            <person name="Lipzen A."/>
            <person name="Lutzoni F."/>
            <person name="Magnuson J."/>
            <person name="Mondo S."/>
            <person name="Nolan M."/>
            <person name="Ohm R."/>
            <person name="Pangilinan J."/>
            <person name="Park H.-J."/>
            <person name="Ramirez L."/>
            <person name="Alfaro M."/>
            <person name="Sun H."/>
            <person name="Tritt A."/>
            <person name="Yoshinaga Y."/>
            <person name="Zwiers L.-H."/>
            <person name="Turgeon B."/>
            <person name="Goodwin S."/>
            <person name="Spatafora J."/>
            <person name="Crous P."/>
            <person name="Grigoriev I."/>
        </authorList>
    </citation>
    <scope>NUCLEOTIDE SEQUENCE</scope>
    <source>
        <strain evidence="1">CBS 110217</strain>
    </source>
</reference>
<keyword evidence="2" id="KW-1185">Reference proteome</keyword>
<protein>
    <submittedName>
        <fullName evidence="1">Uncharacterized protein</fullName>
    </submittedName>
</protein>
<gene>
    <name evidence="1" type="ORF">EK21DRAFT_113725</name>
</gene>
<organism evidence="1 2">
    <name type="scientific">Setomelanomma holmii</name>
    <dbReference type="NCBI Taxonomy" id="210430"/>
    <lineage>
        <taxon>Eukaryota</taxon>
        <taxon>Fungi</taxon>
        <taxon>Dikarya</taxon>
        <taxon>Ascomycota</taxon>
        <taxon>Pezizomycotina</taxon>
        <taxon>Dothideomycetes</taxon>
        <taxon>Pleosporomycetidae</taxon>
        <taxon>Pleosporales</taxon>
        <taxon>Pleosporineae</taxon>
        <taxon>Phaeosphaeriaceae</taxon>
        <taxon>Setomelanomma</taxon>
    </lineage>
</organism>
<accession>A0A9P4H5H7</accession>
<evidence type="ECO:0000313" key="2">
    <source>
        <dbReference type="Proteomes" id="UP000799777"/>
    </source>
</evidence>
<proteinExistence type="predicted"/>
<dbReference type="OrthoDB" id="3799933at2759"/>
<dbReference type="Proteomes" id="UP000799777">
    <property type="component" value="Unassembled WGS sequence"/>
</dbReference>
<dbReference type="AlphaFoldDB" id="A0A9P4H5H7"/>
<evidence type="ECO:0000313" key="1">
    <source>
        <dbReference type="EMBL" id="KAF2028558.1"/>
    </source>
</evidence>
<comment type="caution">
    <text evidence="1">The sequence shown here is derived from an EMBL/GenBank/DDBJ whole genome shotgun (WGS) entry which is preliminary data.</text>
</comment>
<dbReference type="EMBL" id="ML978211">
    <property type="protein sequence ID" value="KAF2028558.1"/>
    <property type="molecule type" value="Genomic_DNA"/>
</dbReference>